<dbReference type="InterPro" id="IPR012286">
    <property type="entry name" value="Tetrahaem_cytochrome"/>
</dbReference>
<protein>
    <submittedName>
        <fullName evidence="11">Cytochrome C</fullName>
    </submittedName>
</protein>
<comment type="subcellular location">
    <subcellularLocation>
        <location evidence="2">Cell envelope</location>
    </subcellularLocation>
</comment>
<comment type="cofactor">
    <cofactor evidence="1">
        <name>heme c</name>
        <dbReference type="ChEBI" id="CHEBI:61717"/>
    </cofactor>
</comment>
<evidence type="ECO:0000313" key="11">
    <source>
        <dbReference type="EMBL" id="TIX50993.1"/>
    </source>
</evidence>
<accession>A0A4T3F1D4</accession>
<dbReference type="Proteomes" id="UP000309389">
    <property type="component" value="Unassembled WGS sequence"/>
</dbReference>
<keyword evidence="3" id="KW-0813">Transport</keyword>
<name>A0A4T3F1D4_9SPHN</name>
<evidence type="ECO:0000256" key="5">
    <source>
        <dbReference type="ARBA" id="ARBA00022723"/>
    </source>
</evidence>
<evidence type="ECO:0000259" key="10">
    <source>
        <dbReference type="PROSITE" id="PS51007"/>
    </source>
</evidence>
<keyword evidence="4 8" id="KW-0349">Heme</keyword>
<feature type="domain" description="Cytochrome c" evidence="10">
    <location>
        <begin position="537"/>
        <end position="583"/>
    </location>
</feature>
<evidence type="ECO:0000256" key="1">
    <source>
        <dbReference type="ARBA" id="ARBA00001926"/>
    </source>
</evidence>
<keyword evidence="5 8" id="KW-0479">Metal-binding</keyword>
<dbReference type="Pfam" id="PF14537">
    <property type="entry name" value="Cytochrom_c3_2"/>
    <property type="match status" value="1"/>
</dbReference>
<keyword evidence="12" id="KW-1185">Reference proteome</keyword>
<evidence type="ECO:0000313" key="12">
    <source>
        <dbReference type="Proteomes" id="UP000309389"/>
    </source>
</evidence>
<dbReference type="PANTHER" id="PTHR39425">
    <property type="entry name" value="LIPOPROTEIN CYTOCHROME C"/>
    <property type="match status" value="1"/>
</dbReference>
<dbReference type="PANTHER" id="PTHR39425:SF1">
    <property type="entry name" value="CYTOCHROME C7-LIKE DOMAIN-CONTAINING PROTEIN"/>
    <property type="match status" value="1"/>
</dbReference>
<feature type="transmembrane region" description="Helical" evidence="9">
    <location>
        <begin position="140"/>
        <end position="161"/>
    </location>
</feature>
<dbReference type="CDD" id="cd00060">
    <property type="entry name" value="FHA"/>
    <property type="match status" value="1"/>
</dbReference>
<organism evidence="11 12">
    <name type="scientific">Alteraurantiacibacter aquimixticola</name>
    <dbReference type="NCBI Taxonomy" id="2489173"/>
    <lineage>
        <taxon>Bacteria</taxon>
        <taxon>Pseudomonadati</taxon>
        <taxon>Pseudomonadota</taxon>
        <taxon>Alphaproteobacteria</taxon>
        <taxon>Sphingomonadales</taxon>
        <taxon>Erythrobacteraceae</taxon>
        <taxon>Alteraurantiacibacter</taxon>
    </lineage>
</organism>
<dbReference type="InterPro" id="IPR036280">
    <property type="entry name" value="Multihaem_cyt_sf"/>
</dbReference>
<dbReference type="InterPro" id="IPR009056">
    <property type="entry name" value="Cyt_c-like_dom"/>
</dbReference>
<keyword evidence="6" id="KW-0249">Electron transport</keyword>
<keyword evidence="9" id="KW-0812">Transmembrane</keyword>
<dbReference type="PROSITE" id="PS51007">
    <property type="entry name" value="CYTC"/>
    <property type="match status" value="1"/>
</dbReference>
<evidence type="ECO:0000256" key="7">
    <source>
        <dbReference type="ARBA" id="ARBA00023004"/>
    </source>
</evidence>
<dbReference type="CDD" id="cd08168">
    <property type="entry name" value="Cytochrom_C3"/>
    <property type="match status" value="2"/>
</dbReference>
<dbReference type="Pfam" id="PF14522">
    <property type="entry name" value="Cytochrome_C7"/>
    <property type="match status" value="1"/>
</dbReference>
<dbReference type="Gene3D" id="2.60.200.20">
    <property type="match status" value="1"/>
</dbReference>
<dbReference type="GO" id="GO:0020037">
    <property type="term" value="F:heme binding"/>
    <property type="evidence" value="ECO:0007669"/>
    <property type="project" value="InterPro"/>
</dbReference>
<comment type="caution">
    <text evidence="11">The sequence shown here is derived from an EMBL/GenBank/DDBJ whole genome shotgun (WGS) entry which is preliminary data.</text>
</comment>
<proteinExistence type="predicted"/>
<keyword evidence="9" id="KW-1133">Transmembrane helix</keyword>
<evidence type="ECO:0000256" key="4">
    <source>
        <dbReference type="ARBA" id="ARBA00022617"/>
    </source>
</evidence>
<evidence type="ECO:0000256" key="8">
    <source>
        <dbReference type="PROSITE-ProRule" id="PRU00433"/>
    </source>
</evidence>
<evidence type="ECO:0000256" key="2">
    <source>
        <dbReference type="ARBA" id="ARBA00004196"/>
    </source>
</evidence>
<dbReference type="SUPFAM" id="SSF49879">
    <property type="entry name" value="SMAD/FHA domain"/>
    <property type="match status" value="1"/>
</dbReference>
<evidence type="ECO:0000256" key="6">
    <source>
        <dbReference type="ARBA" id="ARBA00022982"/>
    </source>
</evidence>
<dbReference type="EMBL" id="SSHH01000001">
    <property type="protein sequence ID" value="TIX50993.1"/>
    <property type="molecule type" value="Genomic_DNA"/>
</dbReference>
<reference evidence="11 12" key="1">
    <citation type="submission" date="2019-04" db="EMBL/GenBank/DDBJ databases">
        <title>Altererythrobacter aquimixticola sp. nov., isolated from sediment of junction between the ocean and a freshwater spring.</title>
        <authorList>
            <person name="Yoon J.-H."/>
        </authorList>
    </citation>
    <scope>NUCLEOTIDE SEQUENCE [LARGE SCALE GENOMIC DNA]</scope>
    <source>
        <strain evidence="11 12">SSKS-13</strain>
    </source>
</reference>
<dbReference type="SUPFAM" id="SSF48695">
    <property type="entry name" value="Multiheme cytochromes"/>
    <property type="match status" value="1"/>
</dbReference>
<evidence type="ECO:0000256" key="3">
    <source>
        <dbReference type="ARBA" id="ARBA00022448"/>
    </source>
</evidence>
<dbReference type="GO" id="GO:0046872">
    <property type="term" value="F:metal ion binding"/>
    <property type="evidence" value="ECO:0007669"/>
    <property type="project" value="UniProtKB-KW"/>
</dbReference>
<dbReference type="GO" id="GO:0030313">
    <property type="term" value="C:cell envelope"/>
    <property type="evidence" value="ECO:0007669"/>
    <property type="project" value="UniProtKB-SubCell"/>
</dbReference>
<gene>
    <name evidence="11" type="ORF">E5222_00455</name>
</gene>
<dbReference type="RefSeq" id="WP_136691512.1">
    <property type="nucleotide sequence ID" value="NZ_SSHH01000001.1"/>
</dbReference>
<dbReference type="InterPro" id="IPR029467">
    <property type="entry name" value="Cyt_c7-like"/>
</dbReference>
<sequence length="583" mass="62232">MQFRLRSIDVTAAGREIVRERELAAESIVIGRDAANAIHLPDLAVEQQHIRLTPAPGGTLRAEALGSLGFTLDGRNVQSGAIDPAKGAEIGVGSYRLDFSTGEDGATVITTRQRAEDEGGGKERLRGFTLASALPGKRTMAWAGSIVILLAFLAIPIFSHLTREQVEPQLTGEGVVLMDASWSTGALSSVHHGLENNCEACHVEPFVAVRDQTCLTCHEGIADHALADRMSTGRPQAEGGEALLWSVAHAFNKPGPGACTDCHTEHEGAGRMEPTRQQFCADCHDTLDSRLSYTTLGNAADFGEAHPEFKVAVLAEQGASERRRLSLASHPKDWNGLRFPHDIHLDPTSGVTQMARRLGADAGYGDGLECASCHTPTADGVRFLPVDMETNCETCHSLVYDRVGSTFRTLRHGDVAQVEADLLAADRSPRRPVMTGRRRPGDYAEGGIYYGNFSRVAPSVLRASAMDSDGLCGECHLPGDAATGVLSVAPVRQHARFMMNGWFDHDAHTQEDCATCHAADTSNAASDLLLPDLASCRDCHEGEAALSAEVPSSCAMCHSYHPREGAAAAPPRIAGLSGARIKP</sequence>
<keyword evidence="9" id="KW-0472">Membrane</keyword>
<dbReference type="InterPro" id="IPR008984">
    <property type="entry name" value="SMAD_FHA_dom_sf"/>
</dbReference>
<dbReference type="GO" id="GO:0009055">
    <property type="term" value="F:electron transfer activity"/>
    <property type="evidence" value="ECO:0007669"/>
    <property type="project" value="InterPro"/>
</dbReference>
<dbReference type="OrthoDB" id="7387371at2"/>
<evidence type="ECO:0000256" key="9">
    <source>
        <dbReference type="SAM" id="Phobius"/>
    </source>
</evidence>
<dbReference type="Gene3D" id="3.90.10.10">
    <property type="entry name" value="Cytochrome C3"/>
    <property type="match status" value="3"/>
</dbReference>
<keyword evidence="7 8" id="KW-0408">Iron</keyword>
<dbReference type="AlphaFoldDB" id="A0A4T3F1D4"/>